<organism evidence="10 11">
    <name type="scientific">Paracoccus broussonetiae</name>
    <dbReference type="NCBI Taxonomy" id="3075834"/>
    <lineage>
        <taxon>Bacteria</taxon>
        <taxon>Pseudomonadati</taxon>
        <taxon>Pseudomonadota</taxon>
        <taxon>Alphaproteobacteria</taxon>
        <taxon>Rhodobacterales</taxon>
        <taxon>Paracoccaceae</taxon>
        <taxon>Paracoccus</taxon>
    </lineage>
</organism>
<feature type="domain" description="ABC transporter" evidence="8">
    <location>
        <begin position="306"/>
        <end position="517"/>
    </location>
</feature>
<dbReference type="InterPro" id="IPR027417">
    <property type="entry name" value="P-loop_NTPase"/>
</dbReference>
<evidence type="ECO:0000259" key="9">
    <source>
        <dbReference type="PROSITE" id="PS50929"/>
    </source>
</evidence>
<dbReference type="InterPro" id="IPR011527">
    <property type="entry name" value="ABC1_TM_dom"/>
</dbReference>
<dbReference type="Gene3D" id="1.20.1560.10">
    <property type="entry name" value="ABC transporter type 1, transmembrane domain"/>
    <property type="match status" value="1"/>
</dbReference>
<dbReference type="EMBL" id="JAVRQI010000001">
    <property type="protein sequence ID" value="MDT1060546.1"/>
    <property type="molecule type" value="Genomic_DNA"/>
</dbReference>
<keyword evidence="5 7" id="KW-1133">Transmembrane helix</keyword>
<dbReference type="SUPFAM" id="SSF52540">
    <property type="entry name" value="P-loop containing nucleoside triphosphate hydrolases"/>
    <property type="match status" value="1"/>
</dbReference>
<accession>A0ABU3E8R1</accession>
<comment type="subcellular location">
    <subcellularLocation>
        <location evidence="1">Cell membrane</location>
        <topology evidence="1">Multi-pass membrane protein</topology>
    </subcellularLocation>
</comment>
<dbReference type="InterPro" id="IPR017871">
    <property type="entry name" value="ABC_transporter-like_CS"/>
</dbReference>
<evidence type="ECO:0000256" key="3">
    <source>
        <dbReference type="ARBA" id="ARBA00022741"/>
    </source>
</evidence>
<name>A0ABU3E8R1_9RHOB</name>
<protein>
    <submittedName>
        <fullName evidence="10">ATP-binding cassette domain-containing protein</fullName>
    </submittedName>
</protein>
<dbReference type="InterPro" id="IPR039421">
    <property type="entry name" value="Type_1_exporter"/>
</dbReference>
<keyword evidence="6 7" id="KW-0472">Membrane</keyword>
<reference evidence="11" key="1">
    <citation type="submission" date="2023-07" db="EMBL/GenBank/DDBJ databases">
        <title>Characterization of two Paracoccaceae strains isolated from Phycosphere and proposal of Xinfangfangia lacusdiani sp. nov.</title>
        <authorList>
            <person name="Deng Y."/>
            <person name="Zhang Y.Q."/>
        </authorList>
    </citation>
    <scope>NUCLEOTIDE SEQUENCE [LARGE SCALE GENOMIC DNA]</scope>
    <source>
        <strain evidence="11">CPCC 101403</strain>
    </source>
</reference>
<comment type="caution">
    <text evidence="10">The sequence shown here is derived from an EMBL/GenBank/DDBJ whole genome shotgun (WGS) entry which is preliminary data.</text>
</comment>
<evidence type="ECO:0000256" key="1">
    <source>
        <dbReference type="ARBA" id="ARBA00004651"/>
    </source>
</evidence>
<keyword evidence="4 10" id="KW-0067">ATP-binding</keyword>
<keyword evidence="11" id="KW-1185">Reference proteome</keyword>
<evidence type="ECO:0000256" key="7">
    <source>
        <dbReference type="SAM" id="Phobius"/>
    </source>
</evidence>
<dbReference type="InterPro" id="IPR036640">
    <property type="entry name" value="ABC1_TM_sf"/>
</dbReference>
<gene>
    <name evidence="10" type="ORF">RM190_01680</name>
</gene>
<dbReference type="PANTHER" id="PTHR24221:SF654">
    <property type="entry name" value="ATP-BINDING CASSETTE SUB-FAMILY B MEMBER 6"/>
    <property type="match status" value="1"/>
</dbReference>
<evidence type="ECO:0000256" key="4">
    <source>
        <dbReference type="ARBA" id="ARBA00022840"/>
    </source>
</evidence>
<evidence type="ECO:0000256" key="2">
    <source>
        <dbReference type="ARBA" id="ARBA00022692"/>
    </source>
</evidence>
<evidence type="ECO:0000256" key="5">
    <source>
        <dbReference type="ARBA" id="ARBA00022989"/>
    </source>
</evidence>
<evidence type="ECO:0000256" key="6">
    <source>
        <dbReference type="ARBA" id="ARBA00023136"/>
    </source>
</evidence>
<dbReference type="Proteomes" id="UP001251085">
    <property type="component" value="Unassembled WGS sequence"/>
</dbReference>
<feature type="transmembrane region" description="Helical" evidence="7">
    <location>
        <begin position="130"/>
        <end position="151"/>
    </location>
</feature>
<sequence length="517" mass="53716">MARSSAMLRAMGLAVLVLLAGVGLLMLSGWFISAAALAGLAGYAGGAVMFDVFRPAAAVRGLALIRTAARYGERMLGHDATLRAVVDLRGAVLSGLSDLPWQRLLMLRRGPALARVIADTDRLDGLPLRLVLPGVAAAVVILLSLLVLGWLAGWVMALWICGCHLLASGLSGAWGFARSARLGGPLDDAESDFRSHALDLAAARDDLLVHGRIDAQIAQAMAAERRAGALADEIEATERAVVAVQELGRLAAMVGALVLGGRAVAQGALDPAIAAMCFFAALALSEAVAPLRRAVGDWGRIRQAMLRVAPVLEQPMPRVRENAGNPVPLVVDGVTVGPGDILGITGPSGAGKSTLLAQIAGLIPPAGRGIILGAREVQNWPEDELRTVLTLVPQRTALVAGTLRENLALAAPGASEEELAGMLAAMRLDHLPGGLDMRLADGGAPLSGGEARRVAIARALLKRPAILLLDEPTEGLDDALAVQIMTAIARYSCDVPLVVASHRRCDLALATQFIALD</sequence>
<dbReference type="SMART" id="SM00382">
    <property type="entry name" value="AAA"/>
    <property type="match status" value="1"/>
</dbReference>
<feature type="domain" description="ABC transmembrane type-1" evidence="9">
    <location>
        <begin position="10"/>
        <end position="300"/>
    </location>
</feature>
<dbReference type="Gene3D" id="3.40.50.300">
    <property type="entry name" value="P-loop containing nucleotide triphosphate hydrolases"/>
    <property type="match status" value="1"/>
</dbReference>
<evidence type="ECO:0000313" key="11">
    <source>
        <dbReference type="Proteomes" id="UP001251085"/>
    </source>
</evidence>
<feature type="transmembrane region" description="Helical" evidence="7">
    <location>
        <begin position="157"/>
        <end position="177"/>
    </location>
</feature>
<evidence type="ECO:0000259" key="8">
    <source>
        <dbReference type="PROSITE" id="PS50893"/>
    </source>
</evidence>
<evidence type="ECO:0000313" key="10">
    <source>
        <dbReference type="EMBL" id="MDT1060546.1"/>
    </source>
</evidence>
<keyword evidence="2 7" id="KW-0812">Transmembrane</keyword>
<dbReference type="PROSITE" id="PS50893">
    <property type="entry name" value="ABC_TRANSPORTER_2"/>
    <property type="match status" value="1"/>
</dbReference>
<dbReference type="SUPFAM" id="SSF90123">
    <property type="entry name" value="ABC transporter transmembrane region"/>
    <property type="match status" value="1"/>
</dbReference>
<keyword evidence="3" id="KW-0547">Nucleotide-binding</keyword>
<dbReference type="InterPro" id="IPR003593">
    <property type="entry name" value="AAA+_ATPase"/>
</dbReference>
<dbReference type="Pfam" id="PF00005">
    <property type="entry name" value="ABC_tran"/>
    <property type="match status" value="1"/>
</dbReference>
<dbReference type="GO" id="GO:0005524">
    <property type="term" value="F:ATP binding"/>
    <property type="evidence" value="ECO:0007669"/>
    <property type="project" value="UniProtKB-KW"/>
</dbReference>
<proteinExistence type="predicted"/>
<dbReference type="PROSITE" id="PS50929">
    <property type="entry name" value="ABC_TM1F"/>
    <property type="match status" value="1"/>
</dbReference>
<dbReference type="PANTHER" id="PTHR24221">
    <property type="entry name" value="ATP-BINDING CASSETTE SUB-FAMILY B"/>
    <property type="match status" value="1"/>
</dbReference>
<dbReference type="InterPro" id="IPR003439">
    <property type="entry name" value="ABC_transporter-like_ATP-bd"/>
</dbReference>
<dbReference type="PROSITE" id="PS00211">
    <property type="entry name" value="ABC_TRANSPORTER_1"/>
    <property type="match status" value="1"/>
</dbReference>